<evidence type="ECO:0000313" key="2">
    <source>
        <dbReference type="Proteomes" id="UP000199086"/>
    </source>
</evidence>
<sequence>MKLAATRFVEALGTWGPGQSGPDAARARIRGLGQDPALVAAAGTVVSGADASVLQVIDAQYGGILATAASVLVVTRTWSRSATGAITADGATYDVRLVQGSPTWRVTEIHPSDPGPAVAPSSLAREVLTSDRIDLPPASRADVASGQVHDSVLEALLALAGTYRIGVSVVRSGHPTYVFGTSRLSDHPRGRAFDTWRIDGHPVVAGSTPQSLVTSYMRDVATAGSYNIGGPYALSGSGFFTDDTHHDHVHAGFAS</sequence>
<name>A0A1G6GDU1_9ACTN</name>
<reference evidence="1 2" key="1">
    <citation type="submission" date="2016-06" db="EMBL/GenBank/DDBJ databases">
        <authorList>
            <person name="Olsen C.W."/>
            <person name="Carey S."/>
            <person name="Hinshaw L."/>
            <person name="Karasin A.I."/>
        </authorList>
    </citation>
    <scope>NUCLEOTIDE SEQUENCE [LARGE SCALE GENOMIC DNA]</scope>
    <source>
        <strain evidence="1 2">LZ-22</strain>
    </source>
</reference>
<dbReference type="Proteomes" id="UP000199086">
    <property type="component" value="Unassembled WGS sequence"/>
</dbReference>
<keyword evidence="2" id="KW-1185">Reference proteome</keyword>
<organism evidence="1 2">
    <name type="scientific">Raineyella antarctica</name>
    <dbReference type="NCBI Taxonomy" id="1577474"/>
    <lineage>
        <taxon>Bacteria</taxon>
        <taxon>Bacillati</taxon>
        <taxon>Actinomycetota</taxon>
        <taxon>Actinomycetes</taxon>
        <taxon>Propionibacteriales</taxon>
        <taxon>Propionibacteriaceae</taxon>
        <taxon>Raineyella</taxon>
    </lineage>
</organism>
<protein>
    <submittedName>
        <fullName evidence="1">Uncharacterized protein</fullName>
    </submittedName>
</protein>
<evidence type="ECO:0000313" key="1">
    <source>
        <dbReference type="EMBL" id="SDB79905.1"/>
    </source>
</evidence>
<proteinExistence type="predicted"/>
<dbReference type="STRING" id="1577474.GA0111570_101177"/>
<accession>A0A1G6GDU1</accession>
<gene>
    <name evidence="1" type="ORF">GA0111570_101177</name>
</gene>
<dbReference type="AlphaFoldDB" id="A0A1G6GDU1"/>
<dbReference type="EMBL" id="FMYF01000001">
    <property type="protein sequence ID" value="SDB79905.1"/>
    <property type="molecule type" value="Genomic_DNA"/>
</dbReference>